<evidence type="ECO:0000256" key="9">
    <source>
        <dbReference type="ARBA" id="ARBA00023136"/>
    </source>
</evidence>
<evidence type="ECO:0000256" key="2">
    <source>
        <dbReference type="ARBA" id="ARBA00005985"/>
    </source>
</evidence>
<keyword evidence="6 10" id="KW-0812">Transmembrane</keyword>
<feature type="transmembrane region" description="Helical" evidence="10">
    <location>
        <begin position="37"/>
        <end position="58"/>
    </location>
</feature>
<organism evidence="11 12">
    <name type="scientific">Forsythia ovata</name>
    <dbReference type="NCBI Taxonomy" id="205694"/>
    <lineage>
        <taxon>Eukaryota</taxon>
        <taxon>Viridiplantae</taxon>
        <taxon>Streptophyta</taxon>
        <taxon>Embryophyta</taxon>
        <taxon>Tracheophyta</taxon>
        <taxon>Spermatophyta</taxon>
        <taxon>Magnoliopsida</taxon>
        <taxon>eudicotyledons</taxon>
        <taxon>Gunneridae</taxon>
        <taxon>Pentapetalae</taxon>
        <taxon>asterids</taxon>
        <taxon>lamiids</taxon>
        <taxon>Lamiales</taxon>
        <taxon>Oleaceae</taxon>
        <taxon>Forsythieae</taxon>
        <taxon>Forsythia</taxon>
    </lineage>
</organism>
<keyword evidence="8 10" id="KW-1133">Transmembrane helix</keyword>
<evidence type="ECO:0000313" key="11">
    <source>
        <dbReference type="EMBL" id="KAL2456477.1"/>
    </source>
</evidence>
<gene>
    <name evidence="11" type="ORF">Fot_56831</name>
</gene>
<dbReference type="PANTHER" id="PTHR43009:SF10">
    <property type="entry name" value="HOMOGENTISATE SOLANESYLTRANSFERASE, CHLOROPLASTIC"/>
    <property type="match status" value="1"/>
</dbReference>
<evidence type="ECO:0000313" key="12">
    <source>
        <dbReference type="Proteomes" id="UP001604277"/>
    </source>
</evidence>
<evidence type="ECO:0000256" key="8">
    <source>
        <dbReference type="ARBA" id="ARBA00022989"/>
    </source>
</evidence>
<keyword evidence="9 10" id="KW-0472">Membrane</keyword>
<keyword evidence="5" id="KW-0808">Transferase</keyword>
<dbReference type="Proteomes" id="UP001604277">
    <property type="component" value="Unassembled WGS sequence"/>
</dbReference>
<dbReference type="InterPro" id="IPR044878">
    <property type="entry name" value="UbiA_sf"/>
</dbReference>
<comment type="caution">
    <text evidence="11">The sequence shown here is derived from an EMBL/GenBank/DDBJ whole genome shotgun (WGS) entry which is preliminary data.</text>
</comment>
<accession>A0ABD1NXY5</accession>
<dbReference type="GO" id="GO:0016740">
    <property type="term" value="F:transferase activity"/>
    <property type="evidence" value="ECO:0007669"/>
    <property type="project" value="UniProtKB-KW"/>
</dbReference>
<evidence type="ECO:0000256" key="5">
    <source>
        <dbReference type="ARBA" id="ARBA00022679"/>
    </source>
</evidence>
<feature type="transmembrane region" description="Helical" evidence="10">
    <location>
        <begin position="64"/>
        <end position="81"/>
    </location>
</feature>
<evidence type="ECO:0000256" key="10">
    <source>
        <dbReference type="SAM" id="Phobius"/>
    </source>
</evidence>
<dbReference type="Gene3D" id="1.10.357.140">
    <property type="entry name" value="UbiA prenyltransferase"/>
    <property type="match status" value="1"/>
</dbReference>
<keyword evidence="12" id="KW-1185">Reference proteome</keyword>
<name>A0ABD1NXY5_9LAMI</name>
<dbReference type="AlphaFoldDB" id="A0ABD1NXY5"/>
<evidence type="ECO:0000256" key="7">
    <source>
        <dbReference type="ARBA" id="ARBA00022946"/>
    </source>
</evidence>
<dbReference type="PANTHER" id="PTHR43009">
    <property type="entry name" value="HOMOGENTISATE SOLANESYLTRANSFERASE, CHLOROPLASTIC"/>
    <property type="match status" value="1"/>
</dbReference>
<dbReference type="EMBL" id="JBFOLJ010000063">
    <property type="protein sequence ID" value="KAL2456477.1"/>
    <property type="molecule type" value="Genomic_DNA"/>
</dbReference>
<reference evidence="12" key="1">
    <citation type="submission" date="2024-07" db="EMBL/GenBank/DDBJ databases">
        <title>Two chromosome-level genome assemblies of Korean endemic species Abeliophyllum distichum and Forsythia ovata (Oleaceae).</title>
        <authorList>
            <person name="Jang H."/>
        </authorList>
    </citation>
    <scope>NUCLEOTIDE SEQUENCE [LARGE SCALE GENOMIC DNA]</scope>
</reference>
<keyword evidence="4" id="KW-0934">Plastid</keyword>
<dbReference type="GO" id="GO:0031969">
    <property type="term" value="C:chloroplast membrane"/>
    <property type="evidence" value="ECO:0007669"/>
    <property type="project" value="UniProtKB-SubCell"/>
</dbReference>
<dbReference type="InterPro" id="IPR000537">
    <property type="entry name" value="UbiA_prenyltransferase"/>
</dbReference>
<dbReference type="Pfam" id="PF01040">
    <property type="entry name" value="UbiA"/>
    <property type="match status" value="1"/>
</dbReference>
<keyword evidence="7" id="KW-0809">Transit peptide</keyword>
<keyword evidence="3" id="KW-0150">Chloroplast</keyword>
<evidence type="ECO:0000256" key="1">
    <source>
        <dbReference type="ARBA" id="ARBA00004508"/>
    </source>
</evidence>
<proteinExistence type="inferred from homology"/>
<comment type="subcellular location">
    <subcellularLocation>
        <location evidence="1">Plastid</location>
        <location evidence="1">Chloroplast membrane</location>
        <topology evidence="1">Multi-pass membrane protein</topology>
    </subcellularLocation>
</comment>
<comment type="similarity">
    <text evidence="2">Belongs to the UbiA prenyltransferase family.</text>
</comment>
<evidence type="ECO:0000256" key="4">
    <source>
        <dbReference type="ARBA" id="ARBA00022640"/>
    </source>
</evidence>
<sequence>MLNTGFLSILDTSLSLFALASNCRVNKPYLPIAAGDLSVQSAWFMVLLLAVIDLLIVGMNFGPFITGLYCLGLFLGTIYSVPPFRMKRYPVIAFLIIATA</sequence>
<evidence type="ECO:0000256" key="6">
    <source>
        <dbReference type="ARBA" id="ARBA00022692"/>
    </source>
</evidence>
<evidence type="ECO:0000256" key="3">
    <source>
        <dbReference type="ARBA" id="ARBA00022528"/>
    </source>
</evidence>
<protein>
    <submittedName>
        <fullName evidence="11">Homogentisate solanesyltransferase</fullName>
    </submittedName>
</protein>